<dbReference type="FunFam" id="2.30.30.790:FF:000001">
    <property type="entry name" value="50S ribosomal protein L19"/>
    <property type="match status" value="1"/>
</dbReference>
<evidence type="ECO:0000256" key="5">
    <source>
        <dbReference type="HAMAP-Rule" id="MF_00402"/>
    </source>
</evidence>
<evidence type="ECO:0000256" key="1">
    <source>
        <dbReference type="ARBA" id="ARBA00005781"/>
    </source>
</evidence>
<name>A0A146G910_TERSA</name>
<gene>
    <name evidence="5" type="primary">rplS</name>
    <name evidence="8" type="ORF">TSACC_21567</name>
</gene>
<feature type="compositionally biased region" description="Basic and acidic residues" evidence="7">
    <location>
        <begin position="110"/>
        <end position="119"/>
    </location>
</feature>
<accession>A0A146G910</accession>
<dbReference type="STRING" id="690879.TSACC_21567"/>
<dbReference type="SUPFAM" id="SSF50104">
    <property type="entry name" value="Translation proteins SH3-like domain"/>
    <property type="match status" value="1"/>
</dbReference>
<dbReference type="HAMAP" id="MF_00402">
    <property type="entry name" value="Ribosomal_bL19"/>
    <property type="match status" value="1"/>
</dbReference>
<dbReference type="GO" id="GO:0003735">
    <property type="term" value="F:structural constituent of ribosome"/>
    <property type="evidence" value="ECO:0007669"/>
    <property type="project" value="InterPro"/>
</dbReference>
<dbReference type="OrthoDB" id="9803541at2"/>
<evidence type="ECO:0000256" key="2">
    <source>
        <dbReference type="ARBA" id="ARBA00022980"/>
    </source>
</evidence>
<dbReference type="PRINTS" id="PR00061">
    <property type="entry name" value="RIBOSOMALL19"/>
</dbReference>
<dbReference type="GO" id="GO:0022625">
    <property type="term" value="C:cytosolic large ribosomal subunit"/>
    <property type="evidence" value="ECO:0007669"/>
    <property type="project" value="TreeGrafter"/>
</dbReference>
<evidence type="ECO:0000256" key="6">
    <source>
        <dbReference type="RuleBase" id="RU000559"/>
    </source>
</evidence>
<dbReference type="InterPro" id="IPR001857">
    <property type="entry name" value="Ribosomal_bL19"/>
</dbReference>
<protein>
    <recommendedName>
        <fullName evidence="4 5">Large ribosomal subunit protein bL19</fullName>
    </recommendedName>
</protein>
<keyword evidence="9" id="KW-1185">Reference proteome</keyword>
<dbReference type="Pfam" id="PF01245">
    <property type="entry name" value="Ribosomal_L19"/>
    <property type="match status" value="1"/>
</dbReference>
<evidence type="ECO:0000256" key="7">
    <source>
        <dbReference type="SAM" id="MobiDB-lite"/>
    </source>
</evidence>
<evidence type="ECO:0000256" key="3">
    <source>
        <dbReference type="ARBA" id="ARBA00023274"/>
    </source>
</evidence>
<dbReference type="FunCoup" id="A0A146G910">
    <property type="interactions" value="646"/>
</dbReference>
<comment type="similarity">
    <text evidence="1 5 6">Belongs to the bacterial ribosomal protein bL19 family.</text>
</comment>
<dbReference type="InterPro" id="IPR008991">
    <property type="entry name" value="Translation_prot_SH3-like_sf"/>
</dbReference>
<keyword evidence="3 5" id="KW-0687">Ribonucleoprotein</keyword>
<dbReference type="InParanoid" id="A0A146G910"/>
<dbReference type="RefSeq" id="WP_075078924.1">
    <property type="nucleotide sequence ID" value="NZ_BDCO01000002.1"/>
</dbReference>
<dbReference type="EMBL" id="BDCO01000002">
    <property type="protein sequence ID" value="GAT33158.1"/>
    <property type="molecule type" value="Genomic_DNA"/>
</dbReference>
<dbReference type="Gene3D" id="2.30.30.790">
    <property type="match status" value="1"/>
</dbReference>
<comment type="function">
    <text evidence="5 6">This protein is located at the 30S-50S ribosomal subunit interface and may play a role in the structure and function of the aminoacyl-tRNA binding site.</text>
</comment>
<keyword evidence="2 5" id="KW-0689">Ribosomal protein</keyword>
<dbReference type="PIRSF" id="PIRSF002191">
    <property type="entry name" value="Ribosomal_L19"/>
    <property type="match status" value="1"/>
</dbReference>
<evidence type="ECO:0000313" key="9">
    <source>
        <dbReference type="Proteomes" id="UP000076023"/>
    </source>
</evidence>
<sequence>MSIIDKIESEQLKKEIPAFNVGDTVKVHTRVIEGDKERIQVYSGIVIGRKGTGINSNFTVRRVSYGEGVERVFPLHSPRIAKIEIERHGEVRRAKLNYLRSRKGKSATTVKEKSPQSRS</sequence>
<dbReference type="GO" id="GO:0006412">
    <property type="term" value="P:translation"/>
    <property type="evidence" value="ECO:0007669"/>
    <property type="project" value="UniProtKB-UniRule"/>
</dbReference>
<dbReference type="InterPro" id="IPR038657">
    <property type="entry name" value="Ribosomal_bL19_sf"/>
</dbReference>
<dbReference type="PANTHER" id="PTHR15680">
    <property type="entry name" value="RIBOSOMAL PROTEIN L19"/>
    <property type="match status" value="1"/>
</dbReference>
<dbReference type="AlphaFoldDB" id="A0A146G910"/>
<reference evidence="9" key="1">
    <citation type="journal article" date="2017" name="Genome Announc.">
        <title>Draft Genome Sequence of Terrimicrobium sacchariphilum NM-5T, a Facultative Anaerobic Soil Bacterium of the Class Spartobacteria.</title>
        <authorList>
            <person name="Qiu Y.L."/>
            <person name="Tourlousse D.M."/>
            <person name="Matsuura N."/>
            <person name="Ohashi A."/>
            <person name="Sekiguchi Y."/>
        </authorList>
    </citation>
    <scope>NUCLEOTIDE SEQUENCE [LARGE SCALE GENOMIC DNA]</scope>
    <source>
        <strain evidence="9">NM-5</strain>
    </source>
</reference>
<dbReference type="Proteomes" id="UP000076023">
    <property type="component" value="Unassembled WGS sequence"/>
</dbReference>
<dbReference type="NCBIfam" id="TIGR01024">
    <property type="entry name" value="rplS_bact"/>
    <property type="match status" value="1"/>
</dbReference>
<organism evidence="8 9">
    <name type="scientific">Terrimicrobium sacchariphilum</name>
    <dbReference type="NCBI Taxonomy" id="690879"/>
    <lineage>
        <taxon>Bacteria</taxon>
        <taxon>Pseudomonadati</taxon>
        <taxon>Verrucomicrobiota</taxon>
        <taxon>Terrimicrobiia</taxon>
        <taxon>Terrimicrobiales</taxon>
        <taxon>Terrimicrobiaceae</taxon>
        <taxon>Terrimicrobium</taxon>
    </lineage>
</organism>
<comment type="caution">
    <text evidence="8">The sequence shown here is derived from an EMBL/GenBank/DDBJ whole genome shotgun (WGS) entry which is preliminary data.</text>
</comment>
<proteinExistence type="inferred from homology"/>
<evidence type="ECO:0000256" key="4">
    <source>
        <dbReference type="ARBA" id="ARBA00035171"/>
    </source>
</evidence>
<dbReference type="PANTHER" id="PTHR15680:SF9">
    <property type="entry name" value="LARGE RIBOSOMAL SUBUNIT PROTEIN BL19M"/>
    <property type="match status" value="1"/>
</dbReference>
<feature type="region of interest" description="Disordered" evidence="7">
    <location>
        <begin position="96"/>
        <end position="119"/>
    </location>
</feature>
<evidence type="ECO:0000313" key="8">
    <source>
        <dbReference type="EMBL" id="GAT33158.1"/>
    </source>
</evidence>